<dbReference type="GO" id="GO:0000150">
    <property type="term" value="F:DNA strand exchange activity"/>
    <property type="evidence" value="ECO:0007669"/>
    <property type="project" value="InterPro"/>
</dbReference>
<dbReference type="Gene3D" id="3.40.50.1390">
    <property type="entry name" value="Resolvase, N-terminal catalytic domain"/>
    <property type="match status" value="1"/>
</dbReference>
<sequence>MRAAIYARYSSDKQREASIEDQVRLCEERAAREGWKIVKRYSDHAISGASLVRPGIQALMQDAQGHKFDLILTESLDRISRDQEDIAGVYKRLRFARVAMVTLSEGEIAELHIGFKGTMGALYLKDLADKTRRGLRGRVEAGRSGGGNSYGYDVVKKFTDAGEPERGERRINEQEAAIVRHIFNEYASGKSPKAIAHALNKRKIPGPSGSRKGMGGWGPSTINGNWRRGTGILNNELYIGRLVWNRLAYVKNPDTGRRVSRLNDESALIVKDVPELRIIEQDLWDRVKERQGALRKLPAFHEKQRPRMLLSYLLKCGCCGGGFSKVSQSHYGCSTARNKGMCENRLVIRQDDLEGRVIAALQSRLMDPALMEEFCEEYTRYLNKLRGEKNATLAAAKAELGKLARARENIIQAIKDGVPASEVKDDLARITARREELEAQLAGTKEEPVLLHPGMAAHYRAQVARLAAVLTAEENRGEAADILRSLIDRITLTPNAEGKLEIDLFGDLAGILSLAANAKGPPDQGGPLQEKLVAGKGSRLVLQGGNEKGRPDARTADLIQQVKVVAGAGFEPATFRL</sequence>
<dbReference type="InterPro" id="IPR050639">
    <property type="entry name" value="SSR_resolvase"/>
</dbReference>
<dbReference type="AlphaFoldDB" id="A0A239Q0H0"/>
<feature type="domain" description="Recombinase" evidence="3">
    <location>
        <begin position="149"/>
        <end position="297"/>
    </location>
</feature>
<feature type="coiled-coil region" evidence="1">
    <location>
        <begin position="420"/>
        <end position="447"/>
    </location>
</feature>
<dbReference type="InterPro" id="IPR038109">
    <property type="entry name" value="DNA_bind_recomb_sf"/>
</dbReference>
<keyword evidence="5" id="KW-1185">Reference proteome</keyword>
<dbReference type="SMART" id="SM00857">
    <property type="entry name" value="Resolvase"/>
    <property type="match status" value="1"/>
</dbReference>
<dbReference type="InterPro" id="IPR011109">
    <property type="entry name" value="DNA_bind_recombinase_dom"/>
</dbReference>
<keyword evidence="1" id="KW-0175">Coiled coil</keyword>
<dbReference type="EMBL" id="FZQA01000009">
    <property type="protein sequence ID" value="SNT75692.1"/>
    <property type="molecule type" value="Genomic_DNA"/>
</dbReference>
<accession>A0A239Q0H0</accession>
<dbReference type="CDD" id="cd00338">
    <property type="entry name" value="Ser_Recombinase"/>
    <property type="match status" value="1"/>
</dbReference>
<protein>
    <submittedName>
        <fullName evidence="4">Site-specific DNA recombinase</fullName>
    </submittedName>
</protein>
<dbReference type="Pfam" id="PF00239">
    <property type="entry name" value="Resolvase"/>
    <property type="match status" value="1"/>
</dbReference>
<evidence type="ECO:0000256" key="1">
    <source>
        <dbReference type="SAM" id="Coils"/>
    </source>
</evidence>
<feature type="domain" description="Resolvase/invertase-type recombinase catalytic" evidence="2">
    <location>
        <begin position="2"/>
        <end position="145"/>
    </location>
</feature>
<evidence type="ECO:0000259" key="3">
    <source>
        <dbReference type="PROSITE" id="PS51737"/>
    </source>
</evidence>
<organism evidence="4 5">
    <name type="scientific">Amphiplicatus metriothermophilus</name>
    <dbReference type="NCBI Taxonomy" id="1519374"/>
    <lineage>
        <taxon>Bacteria</taxon>
        <taxon>Pseudomonadati</taxon>
        <taxon>Pseudomonadota</taxon>
        <taxon>Alphaproteobacteria</taxon>
        <taxon>Parvularculales</taxon>
        <taxon>Parvularculaceae</taxon>
        <taxon>Amphiplicatus</taxon>
    </lineage>
</organism>
<dbReference type="PROSITE" id="PS51736">
    <property type="entry name" value="RECOMBINASES_3"/>
    <property type="match status" value="1"/>
</dbReference>
<proteinExistence type="predicted"/>
<dbReference type="PANTHER" id="PTHR30461:SF23">
    <property type="entry name" value="DNA RECOMBINASE-RELATED"/>
    <property type="match status" value="1"/>
</dbReference>
<dbReference type="Pfam" id="PF13408">
    <property type="entry name" value="Zn_ribbon_recom"/>
    <property type="match status" value="1"/>
</dbReference>
<gene>
    <name evidence="4" type="ORF">SAMN06297382_2840</name>
</gene>
<dbReference type="Proteomes" id="UP000198346">
    <property type="component" value="Unassembled WGS sequence"/>
</dbReference>
<dbReference type="InterPro" id="IPR006119">
    <property type="entry name" value="Resolv_N"/>
</dbReference>
<dbReference type="Pfam" id="PF07508">
    <property type="entry name" value="Recombinase"/>
    <property type="match status" value="1"/>
</dbReference>
<dbReference type="InterPro" id="IPR025827">
    <property type="entry name" value="Zn_ribbon_recom_dom"/>
</dbReference>
<dbReference type="GO" id="GO:0003677">
    <property type="term" value="F:DNA binding"/>
    <property type="evidence" value="ECO:0007669"/>
    <property type="project" value="InterPro"/>
</dbReference>
<evidence type="ECO:0000313" key="4">
    <source>
        <dbReference type="EMBL" id="SNT75692.1"/>
    </source>
</evidence>
<dbReference type="InterPro" id="IPR036162">
    <property type="entry name" value="Resolvase-like_N_sf"/>
</dbReference>
<dbReference type="Gene3D" id="3.90.1750.20">
    <property type="entry name" value="Putative Large Serine Recombinase, Chain B, Domain 2"/>
    <property type="match status" value="1"/>
</dbReference>
<evidence type="ECO:0000259" key="2">
    <source>
        <dbReference type="PROSITE" id="PS51736"/>
    </source>
</evidence>
<evidence type="ECO:0000313" key="5">
    <source>
        <dbReference type="Proteomes" id="UP000198346"/>
    </source>
</evidence>
<dbReference type="PROSITE" id="PS51737">
    <property type="entry name" value="RECOMBINASE_DNA_BIND"/>
    <property type="match status" value="1"/>
</dbReference>
<dbReference type="PANTHER" id="PTHR30461">
    <property type="entry name" value="DNA-INVERTASE FROM LAMBDOID PROPHAGE"/>
    <property type="match status" value="1"/>
</dbReference>
<dbReference type="OrthoDB" id="9791494at2"/>
<name>A0A239Q0H0_9PROT</name>
<dbReference type="RefSeq" id="WP_089413269.1">
    <property type="nucleotide sequence ID" value="NZ_FZQA01000009.1"/>
</dbReference>
<reference evidence="4 5" key="1">
    <citation type="submission" date="2017-07" db="EMBL/GenBank/DDBJ databases">
        <authorList>
            <person name="Sun Z.S."/>
            <person name="Albrecht U."/>
            <person name="Echele G."/>
            <person name="Lee C.C."/>
        </authorList>
    </citation>
    <scope>NUCLEOTIDE SEQUENCE [LARGE SCALE GENOMIC DNA]</scope>
    <source>
        <strain evidence="4 5">CGMCC 1.12710</strain>
    </source>
</reference>
<dbReference type="SUPFAM" id="SSF53041">
    <property type="entry name" value="Resolvase-like"/>
    <property type="match status" value="1"/>
</dbReference>